<evidence type="ECO:0000256" key="1">
    <source>
        <dbReference type="ARBA" id="ARBA00004167"/>
    </source>
</evidence>
<keyword evidence="4" id="KW-0472">Membrane</keyword>
<keyword evidence="3" id="KW-1133">Transmembrane helix</keyword>
<dbReference type="Pfam" id="PF04357">
    <property type="entry name" value="TamB"/>
    <property type="match status" value="1"/>
</dbReference>
<evidence type="ECO:0000256" key="2">
    <source>
        <dbReference type="ARBA" id="ARBA00022692"/>
    </source>
</evidence>
<dbReference type="InterPro" id="IPR007452">
    <property type="entry name" value="TamB_C"/>
</dbReference>
<protein>
    <submittedName>
        <fullName evidence="6">Translocation/assembly module TamB</fullName>
    </submittedName>
</protein>
<dbReference type="EMBL" id="WQLW01000002">
    <property type="protein sequence ID" value="MVO08499.1"/>
    <property type="molecule type" value="Genomic_DNA"/>
</dbReference>
<dbReference type="Proteomes" id="UP000431264">
    <property type="component" value="Unassembled WGS sequence"/>
</dbReference>
<evidence type="ECO:0000313" key="7">
    <source>
        <dbReference type="Proteomes" id="UP000431264"/>
    </source>
</evidence>
<accession>A0A6I4IK24</accession>
<evidence type="ECO:0000256" key="3">
    <source>
        <dbReference type="ARBA" id="ARBA00022989"/>
    </source>
</evidence>
<sequence length="1630" mass="181880">MLLILALQIPFVQNKVKDKAVRYLESKIHTEVRVGTIEIGLPKKVILTDFYFEDQSGDTLLSGKKLDVDVSLFKLLSNTLEVNHVYMDGITAKINKNKDSVFNFDYIIQAFASKEPNTTSEPMAIDVNKVKISNTHFYYDDAINKNDLATSITYFETEIDAFDLEKLAFDIPKIQLDGLKLELNQGLSEAIEKATDKINKETQNQPIKLQLKDIALSKIAIKYKDEKTQLATQLQFQKLNTKVKEFDLNQQKIALHDLQLEDTYGKLSLNLEDNKVSSSNSSTPSKGWELSANKVTFKNVNVDYDNTAVKKSSYGLDTNHLSIKKLNWEATDLVYTTNIIKGTINNLSFIESNDFEVTKLSTQFEYASQNAFLKNLVLVTPNTNLDKETLLLKYPSIASLSKNPESIEVQANFTDSKIGFKDILFLVPDLANQVPFNTNKNSIVNLTAQVSGKLNNLKIKKVQASGIGFTSIDMNGVITGLPNTKATYLDISINALMSTAKDVNTFLPKNTIPNAITLPENFETTGNFIGYLDNFTTHIDLKSSFGNAVVDATLNQKEMHQEQYTLNASLAQFDIGKLIQNDKLGKVSVKTIINGKSLDPKTMNTNADVTVISADYNAYNYKNLILNGEIQNGHFVVTTKSNDPNITFQLESKGDFDGKYPKAQLHLNLDLIDLNKLNLHAGPLKMKGNITADFETLDVNHLNGSLMATNFLVALENEQFPLDTIYLKSVATETQDSILLKSQFVNVNLNGNYELASLPTAVSQSFNHYFNSTSSSGSKAPNPPQHVNFDIYIKEEEILKKIVPDLEETSAIHINGNYNSANDSIRIKGTIPHVKYANNEINGVTISVDKEEKALVYDVEIGKLKNSDIIVPKTQVSGKVEHNQLDYQLRISDNKDVEKYNFAGNYKQTDTNSTIQIDAEKLVLNYENWNIDSKNTIIINKNGINIQDFILNHNQNNLKIQSETESFESPIQIDLKDFELESITNIVTSNYEFGGRVNGFTTIENLHKTPVFVADITIDDASFKKDTIGTIALKIDNKIANTYTANINLSGQNNQAAIQGDYQIGTGNLDFKVALEKLQMKSIQPFTSGSLTESEGYLNGNLTITGQANNPEIQGQIKFNNVGFVVAPLNSKFKLINDAIDFNNQTITFNTFRFKDENENDLEINGTVNSANYANLGFDLKIKADNFRAVNSEAKDSDLFYGKLYLDNNLILKGDFESPIIEGNIKINKDTEFTIVLPQEDPSIADREGIVKFVDEDQPVLITVKDPTKVITETDIKGMNASVNIEIDKDAEISIIIDKANGDFLKLKGEAELNGGIDPSGKTTLTGKYEFTSGSYEMNFNLIKRKFDIKPGSYIVWTGEPTSANVNVTAIYKTDIAPIDLVNDQLGEVTAGVRNTYKQKIPFETQLKMTGELMKPEIHFDIVLPEGNNDVSAEVINTTQAKLEQIRQQEDVLNKQVFAVLLLNRFIGENPFQSETGGISASYLAKQSASRILSEQLNQIAGDLIQGFQIDFDLQATEDYTSGQKQNRTDLNVGISKELVDDRLKISVGSSFGIEGTQNENEQANNIAGDLTAEYLITKDGRYKLKAYRKNNYQVALQGQVIETGVAFIITMNYDKFKELFQKNKDKKNE</sequence>
<organism evidence="6 7">
    <name type="scientific">Flavobacterium profundi</name>
    <dbReference type="NCBI Taxonomy" id="1774945"/>
    <lineage>
        <taxon>Bacteria</taxon>
        <taxon>Pseudomonadati</taxon>
        <taxon>Bacteroidota</taxon>
        <taxon>Flavobacteriia</taxon>
        <taxon>Flavobacteriales</taxon>
        <taxon>Flavobacteriaceae</taxon>
        <taxon>Flavobacterium</taxon>
    </lineage>
</organism>
<reference evidence="7" key="1">
    <citation type="submission" date="2019-05" db="EMBL/GenBank/DDBJ databases">
        <title>Flavobacterium profundi sp. nov., isolated from a deep-sea seamount.</title>
        <authorList>
            <person name="Zhang D.-C."/>
        </authorList>
    </citation>
    <scope>NUCLEOTIDE SEQUENCE [LARGE SCALE GENOMIC DNA]</scope>
    <source>
        <strain evidence="7">TP390</strain>
    </source>
</reference>
<evidence type="ECO:0000259" key="5">
    <source>
        <dbReference type="Pfam" id="PF04357"/>
    </source>
</evidence>
<dbReference type="GO" id="GO:0009306">
    <property type="term" value="P:protein secretion"/>
    <property type="evidence" value="ECO:0007669"/>
    <property type="project" value="InterPro"/>
</dbReference>
<comment type="subcellular location">
    <subcellularLocation>
        <location evidence="1">Membrane</location>
        <topology evidence="1">Single-pass membrane protein</topology>
    </subcellularLocation>
</comment>
<name>A0A6I4IK24_9FLAO</name>
<gene>
    <name evidence="6" type="ORF">GOQ30_04890</name>
</gene>
<dbReference type="PANTHER" id="PTHR36985">
    <property type="entry name" value="TRANSLOCATION AND ASSEMBLY MODULE SUBUNIT TAMB"/>
    <property type="match status" value="1"/>
</dbReference>
<comment type="caution">
    <text evidence="6">The sequence shown here is derived from an EMBL/GenBank/DDBJ whole genome shotgun (WGS) entry which is preliminary data.</text>
</comment>
<keyword evidence="2" id="KW-0812">Transmembrane</keyword>
<proteinExistence type="predicted"/>
<evidence type="ECO:0000313" key="6">
    <source>
        <dbReference type="EMBL" id="MVO08499.1"/>
    </source>
</evidence>
<dbReference type="PANTHER" id="PTHR36985:SF1">
    <property type="entry name" value="TRANSLOCATION AND ASSEMBLY MODULE SUBUNIT TAMB"/>
    <property type="match status" value="1"/>
</dbReference>
<dbReference type="OrthoDB" id="9811276at2"/>
<feature type="domain" description="Translocation and assembly module TamB C-terminal" evidence="5">
    <location>
        <begin position="1155"/>
        <end position="1597"/>
    </location>
</feature>
<keyword evidence="7" id="KW-1185">Reference proteome</keyword>
<dbReference type="RefSeq" id="WP_140996885.1">
    <property type="nucleotide sequence ID" value="NZ_VDCZ01000002.1"/>
</dbReference>
<evidence type="ECO:0000256" key="4">
    <source>
        <dbReference type="ARBA" id="ARBA00023136"/>
    </source>
</evidence>
<dbReference type="GO" id="GO:0005886">
    <property type="term" value="C:plasma membrane"/>
    <property type="evidence" value="ECO:0007669"/>
    <property type="project" value="InterPro"/>
</dbReference>